<protein>
    <recommendedName>
        <fullName evidence="3">Novel STAND NTPase 3 domain-containing protein</fullName>
    </recommendedName>
</protein>
<dbReference type="AlphaFoldDB" id="A0ABD0L843"/>
<feature type="compositionally biased region" description="Low complexity" evidence="1">
    <location>
        <begin position="72"/>
        <end position="84"/>
    </location>
</feature>
<dbReference type="Pfam" id="PF20720">
    <property type="entry name" value="nSTAND3"/>
    <property type="match status" value="1"/>
</dbReference>
<feature type="compositionally biased region" description="Polar residues" evidence="1">
    <location>
        <begin position="62"/>
        <end position="71"/>
    </location>
</feature>
<evidence type="ECO:0000256" key="2">
    <source>
        <dbReference type="SAM" id="Phobius"/>
    </source>
</evidence>
<reference evidence="4 5" key="1">
    <citation type="journal article" date="2023" name="Sci. Data">
        <title>Genome assembly of the Korean intertidal mud-creeper Batillaria attramentaria.</title>
        <authorList>
            <person name="Patra A.K."/>
            <person name="Ho P.T."/>
            <person name="Jun S."/>
            <person name="Lee S.J."/>
            <person name="Kim Y."/>
            <person name="Won Y.J."/>
        </authorList>
    </citation>
    <scope>NUCLEOTIDE SEQUENCE [LARGE SCALE GENOMIC DNA]</scope>
    <source>
        <strain evidence="4">Wonlab-2016</strain>
    </source>
</reference>
<sequence length="369" mass="41382">VLFCFWDASKNLECQTHGSGYQTGKLDKNNVTVRIDSATEHHVGRYMCQVIPSAPDATVPCNFSLTDSEPATSTESQTSDETTQPGKTGDNGNKTRPVIIAVAIAVPVLVVVLVVCFAIVYRKRRQTRSRHVPAAVEHSKSEAEPLNDPLERSPKSEKCTETSASLSPVRYFREEISEVKIGSDTVNFSRGVSRQGGNIIQQSSLHPEKDSRHSETRNVVLAHRRGSRDVAKVDSTPYDRALNALQRKNAVVLVGPEKCGKTTISRRLLQHYANKGYIRINVARPIKWWTLDKDPDTKYVVFLDEAIQTNDAVRSREMWSRCFDDFRKRQCPAVVTVQSTETNENELRASLFSFLKDVPVVLVPKRTKQ</sequence>
<keyword evidence="2" id="KW-0472">Membrane</keyword>
<dbReference type="InterPro" id="IPR049050">
    <property type="entry name" value="nSTAND3"/>
</dbReference>
<feature type="compositionally biased region" description="Basic and acidic residues" evidence="1">
    <location>
        <begin position="137"/>
        <end position="160"/>
    </location>
</feature>
<feature type="domain" description="Novel STAND NTPase 3" evidence="3">
    <location>
        <begin position="236"/>
        <end position="328"/>
    </location>
</feature>
<gene>
    <name evidence="4" type="ORF">BaRGS_00013392</name>
</gene>
<dbReference type="SUPFAM" id="SSF52540">
    <property type="entry name" value="P-loop containing nucleoside triphosphate hydrolases"/>
    <property type="match status" value="1"/>
</dbReference>
<dbReference type="Proteomes" id="UP001519460">
    <property type="component" value="Unassembled WGS sequence"/>
</dbReference>
<dbReference type="InterPro" id="IPR027417">
    <property type="entry name" value="P-loop_NTPase"/>
</dbReference>
<evidence type="ECO:0000313" key="5">
    <source>
        <dbReference type="Proteomes" id="UP001519460"/>
    </source>
</evidence>
<dbReference type="Gene3D" id="3.40.50.300">
    <property type="entry name" value="P-loop containing nucleotide triphosphate hydrolases"/>
    <property type="match status" value="1"/>
</dbReference>
<name>A0ABD0L843_9CAEN</name>
<organism evidence="4 5">
    <name type="scientific">Batillaria attramentaria</name>
    <dbReference type="NCBI Taxonomy" id="370345"/>
    <lineage>
        <taxon>Eukaryota</taxon>
        <taxon>Metazoa</taxon>
        <taxon>Spiralia</taxon>
        <taxon>Lophotrochozoa</taxon>
        <taxon>Mollusca</taxon>
        <taxon>Gastropoda</taxon>
        <taxon>Caenogastropoda</taxon>
        <taxon>Sorbeoconcha</taxon>
        <taxon>Cerithioidea</taxon>
        <taxon>Batillariidae</taxon>
        <taxon>Batillaria</taxon>
    </lineage>
</organism>
<evidence type="ECO:0000256" key="1">
    <source>
        <dbReference type="SAM" id="MobiDB-lite"/>
    </source>
</evidence>
<keyword evidence="5" id="KW-1185">Reference proteome</keyword>
<dbReference type="EMBL" id="JACVVK020000075">
    <property type="protein sequence ID" value="KAK7495453.1"/>
    <property type="molecule type" value="Genomic_DNA"/>
</dbReference>
<evidence type="ECO:0000313" key="4">
    <source>
        <dbReference type="EMBL" id="KAK7495453.1"/>
    </source>
</evidence>
<evidence type="ECO:0000259" key="3">
    <source>
        <dbReference type="Pfam" id="PF20720"/>
    </source>
</evidence>
<feature type="transmembrane region" description="Helical" evidence="2">
    <location>
        <begin position="98"/>
        <end position="121"/>
    </location>
</feature>
<feature type="region of interest" description="Disordered" evidence="1">
    <location>
        <begin position="62"/>
        <end position="94"/>
    </location>
</feature>
<accession>A0ABD0L843</accession>
<feature type="non-terminal residue" evidence="4">
    <location>
        <position position="1"/>
    </location>
</feature>
<feature type="region of interest" description="Disordered" evidence="1">
    <location>
        <begin position="128"/>
        <end position="163"/>
    </location>
</feature>
<keyword evidence="2" id="KW-0812">Transmembrane</keyword>
<proteinExistence type="predicted"/>
<keyword evidence="2" id="KW-1133">Transmembrane helix</keyword>
<comment type="caution">
    <text evidence="4">The sequence shown here is derived from an EMBL/GenBank/DDBJ whole genome shotgun (WGS) entry which is preliminary data.</text>
</comment>